<dbReference type="PANTHER" id="PTHR48111">
    <property type="entry name" value="REGULATOR OF RPOS"/>
    <property type="match status" value="1"/>
</dbReference>
<evidence type="ECO:0000256" key="6">
    <source>
        <dbReference type="PROSITE-ProRule" id="PRU00169"/>
    </source>
</evidence>
<dbReference type="GO" id="GO:0005829">
    <property type="term" value="C:cytosol"/>
    <property type="evidence" value="ECO:0007669"/>
    <property type="project" value="TreeGrafter"/>
</dbReference>
<dbReference type="InterPro" id="IPR001867">
    <property type="entry name" value="OmpR/PhoB-type_DNA-bd"/>
</dbReference>
<keyword evidence="3" id="KW-0805">Transcription regulation</keyword>
<dbReference type="InterPro" id="IPR011006">
    <property type="entry name" value="CheY-like_superfamily"/>
</dbReference>
<evidence type="ECO:0000259" key="9">
    <source>
        <dbReference type="PROSITE" id="PS51755"/>
    </source>
</evidence>
<evidence type="ECO:0000256" key="2">
    <source>
        <dbReference type="ARBA" id="ARBA00023012"/>
    </source>
</evidence>
<organism evidence="10 11">
    <name type="scientific">Azoarcus indigens</name>
    <dbReference type="NCBI Taxonomy" id="29545"/>
    <lineage>
        <taxon>Bacteria</taxon>
        <taxon>Pseudomonadati</taxon>
        <taxon>Pseudomonadota</taxon>
        <taxon>Betaproteobacteria</taxon>
        <taxon>Rhodocyclales</taxon>
        <taxon>Zoogloeaceae</taxon>
        <taxon>Azoarcus</taxon>
    </lineage>
</organism>
<dbReference type="Pfam" id="PF00486">
    <property type="entry name" value="Trans_reg_C"/>
    <property type="match status" value="1"/>
</dbReference>
<dbReference type="GO" id="GO:0000156">
    <property type="term" value="F:phosphorelay response regulator activity"/>
    <property type="evidence" value="ECO:0007669"/>
    <property type="project" value="TreeGrafter"/>
</dbReference>
<evidence type="ECO:0000256" key="7">
    <source>
        <dbReference type="PROSITE-ProRule" id="PRU01091"/>
    </source>
</evidence>
<dbReference type="GO" id="GO:0032993">
    <property type="term" value="C:protein-DNA complex"/>
    <property type="evidence" value="ECO:0007669"/>
    <property type="project" value="TreeGrafter"/>
</dbReference>
<dbReference type="InterPro" id="IPR036388">
    <property type="entry name" value="WH-like_DNA-bd_sf"/>
</dbReference>
<dbReference type="AlphaFoldDB" id="A0A4R6E4K0"/>
<feature type="DNA-binding region" description="OmpR/PhoB-type" evidence="7">
    <location>
        <begin position="75"/>
        <end position="175"/>
    </location>
</feature>
<dbReference type="Gene3D" id="1.10.10.10">
    <property type="entry name" value="Winged helix-like DNA-binding domain superfamily/Winged helix DNA-binding domain"/>
    <property type="match status" value="1"/>
</dbReference>
<dbReference type="GO" id="GO:0006355">
    <property type="term" value="P:regulation of DNA-templated transcription"/>
    <property type="evidence" value="ECO:0007669"/>
    <property type="project" value="InterPro"/>
</dbReference>
<feature type="domain" description="OmpR/PhoB-type" evidence="9">
    <location>
        <begin position="75"/>
        <end position="175"/>
    </location>
</feature>
<dbReference type="RefSeq" id="WP_133590320.1">
    <property type="nucleotide sequence ID" value="NZ_SNVV01000006.1"/>
</dbReference>
<dbReference type="SUPFAM" id="SSF46894">
    <property type="entry name" value="C-terminal effector domain of the bipartite response regulators"/>
    <property type="match status" value="1"/>
</dbReference>
<dbReference type="InterPro" id="IPR001789">
    <property type="entry name" value="Sig_transdc_resp-reg_receiver"/>
</dbReference>
<dbReference type="InterPro" id="IPR039420">
    <property type="entry name" value="WalR-like"/>
</dbReference>
<comment type="caution">
    <text evidence="6">Lacks conserved residue(s) required for the propagation of feature annotation.</text>
</comment>
<dbReference type="Proteomes" id="UP000295129">
    <property type="component" value="Unassembled WGS sequence"/>
</dbReference>
<dbReference type="Gene3D" id="3.40.50.2300">
    <property type="match status" value="1"/>
</dbReference>
<sequence>MTEHLRSISNVGIVILSGRRGVEDRVRGLMGGADAWLSKPADLRELAVTLVSVRRRMAVVPAGGEAEPQPVRAPQPAAPAPEWVLTVDGWALVSPGGRSVSLTPSERLFIQCLFNQANEVVRREVLVEAMGHRPDYYLNHRLDMLVSRLRRKIQSETGEALPLRAVRGFGFILSRHQVSG</sequence>
<evidence type="ECO:0000256" key="1">
    <source>
        <dbReference type="ARBA" id="ARBA00022553"/>
    </source>
</evidence>
<evidence type="ECO:0000256" key="4">
    <source>
        <dbReference type="ARBA" id="ARBA00023125"/>
    </source>
</evidence>
<dbReference type="GO" id="GO:0000976">
    <property type="term" value="F:transcription cis-regulatory region binding"/>
    <property type="evidence" value="ECO:0007669"/>
    <property type="project" value="TreeGrafter"/>
</dbReference>
<reference evidence="10 11" key="1">
    <citation type="submission" date="2019-03" db="EMBL/GenBank/DDBJ databases">
        <title>Genomic Encyclopedia of Type Strains, Phase IV (KMG-IV): sequencing the most valuable type-strain genomes for metagenomic binning, comparative biology and taxonomic classification.</title>
        <authorList>
            <person name="Goeker M."/>
        </authorList>
    </citation>
    <scope>NUCLEOTIDE SEQUENCE [LARGE SCALE GENOMIC DNA]</scope>
    <source>
        <strain evidence="10 11">DSM 12121</strain>
    </source>
</reference>
<dbReference type="InterPro" id="IPR016032">
    <property type="entry name" value="Sig_transdc_resp-reg_C-effctor"/>
</dbReference>
<dbReference type="PROSITE" id="PS50110">
    <property type="entry name" value="RESPONSE_REGULATORY"/>
    <property type="match status" value="1"/>
</dbReference>
<proteinExistence type="predicted"/>
<evidence type="ECO:0000256" key="3">
    <source>
        <dbReference type="ARBA" id="ARBA00023015"/>
    </source>
</evidence>
<dbReference type="PANTHER" id="PTHR48111:SF1">
    <property type="entry name" value="TWO-COMPONENT RESPONSE REGULATOR ORR33"/>
    <property type="match status" value="1"/>
</dbReference>
<name>A0A4R6E4K0_9RHOO</name>
<evidence type="ECO:0000313" key="10">
    <source>
        <dbReference type="EMBL" id="TDN52314.1"/>
    </source>
</evidence>
<dbReference type="OrthoDB" id="8583421at2"/>
<dbReference type="SUPFAM" id="SSF52172">
    <property type="entry name" value="CheY-like"/>
    <property type="match status" value="1"/>
</dbReference>
<keyword evidence="1" id="KW-0597">Phosphoprotein</keyword>
<keyword evidence="2" id="KW-0902">Two-component regulatory system</keyword>
<comment type="caution">
    <text evidence="10">The sequence shown here is derived from an EMBL/GenBank/DDBJ whole genome shotgun (WGS) entry which is preliminary data.</text>
</comment>
<protein>
    <submittedName>
        <fullName evidence="10">DNA-binding response OmpR family regulator</fullName>
    </submittedName>
</protein>
<gene>
    <name evidence="10" type="ORF">C7389_1065</name>
</gene>
<keyword evidence="5" id="KW-0804">Transcription</keyword>
<accession>A0A4R6E4K0</accession>
<dbReference type="EMBL" id="SNVV01000006">
    <property type="protein sequence ID" value="TDN52314.1"/>
    <property type="molecule type" value="Genomic_DNA"/>
</dbReference>
<feature type="domain" description="Response regulatory" evidence="8">
    <location>
        <begin position="1"/>
        <end position="54"/>
    </location>
</feature>
<evidence type="ECO:0000259" key="8">
    <source>
        <dbReference type="PROSITE" id="PS50110"/>
    </source>
</evidence>
<keyword evidence="11" id="KW-1185">Reference proteome</keyword>
<dbReference type="PROSITE" id="PS51755">
    <property type="entry name" value="OMPR_PHOB"/>
    <property type="match status" value="1"/>
</dbReference>
<keyword evidence="4 7" id="KW-0238">DNA-binding</keyword>
<dbReference type="SMART" id="SM00862">
    <property type="entry name" value="Trans_reg_C"/>
    <property type="match status" value="1"/>
</dbReference>
<dbReference type="CDD" id="cd00383">
    <property type="entry name" value="trans_reg_C"/>
    <property type="match status" value="1"/>
</dbReference>
<evidence type="ECO:0000313" key="11">
    <source>
        <dbReference type="Proteomes" id="UP000295129"/>
    </source>
</evidence>
<evidence type="ECO:0000256" key="5">
    <source>
        <dbReference type="ARBA" id="ARBA00023163"/>
    </source>
</evidence>